<organism evidence="1 2">
    <name type="scientific">Halohasta litchfieldiae</name>
    <dbReference type="NCBI Taxonomy" id="1073996"/>
    <lineage>
        <taxon>Archaea</taxon>
        <taxon>Methanobacteriati</taxon>
        <taxon>Methanobacteriota</taxon>
        <taxon>Stenosarchaea group</taxon>
        <taxon>Halobacteria</taxon>
        <taxon>Halobacteriales</taxon>
        <taxon>Haloferacaceae</taxon>
        <taxon>Halohasta</taxon>
    </lineage>
</organism>
<dbReference type="AlphaFoldDB" id="A0A1H6WXA1"/>
<accession>A0A2H4Q118</accession>
<accession>A0A1H6WXA1</accession>
<dbReference type="STRING" id="1073996.SAMN05444271_12913"/>
<sequence>MDDPPDSSGTQPAAPQREQFTLDDVFGVFEDRSDSARPLTASDVMDAVDCSRRTAHNKLGELVEQGRLETRKVGARSRVWWVPMPRSTAEPEPEPTAQRDPAVDVEIADAELLGSGELLQERREALRAAYDYVRENPETTKTEFLTEVFPENSAGYKTADQWWEMIEPALADLPNVDVELERDHFWHFVKG</sequence>
<evidence type="ECO:0000313" key="2">
    <source>
        <dbReference type="Proteomes" id="UP000198888"/>
    </source>
</evidence>
<dbReference type="InterPro" id="IPR036388">
    <property type="entry name" value="WH-like_DNA-bd_sf"/>
</dbReference>
<gene>
    <name evidence="1" type="ORF">SAMN05444271_12913</name>
</gene>
<dbReference type="EMBL" id="FNYR01000029">
    <property type="protein sequence ID" value="SEJ18927.1"/>
    <property type="molecule type" value="Genomic_DNA"/>
</dbReference>
<dbReference type="RefSeq" id="WP_089673423.1">
    <property type="nucleotide sequence ID" value="NZ_CP024845.1"/>
</dbReference>
<evidence type="ECO:0000313" key="1">
    <source>
        <dbReference type="EMBL" id="SEJ18927.1"/>
    </source>
</evidence>
<dbReference type="Gene3D" id="1.10.10.10">
    <property type="entry name" value="Winged helix-like DNA-binding domain superfamily/Winged helix DNA-binding domain"/>
    <property type="match status" value="1"/>
</dbReference>
<reference evidence="1 2" key="1">
    <citation type="submission" date="2016-10" db="EMBL/GenBank/DDBJ databases">
        <authorList>
            <person name="de Groot N.N."/>
        </authorList>
    </citation>
    <scope>NUCLEOTIDE SEQUENCE [LARGE SCALE GENOMIC DNA]</scope>
    <source>
        <strain evidence="1 2">DSM 22187</strain>
    </source>
</reference>
<protein>
    <submittedName>
        <fullName evidence="1">Uncharacterized protein</fullName>
    </submittedName>
</protein>
<name>A0A1H6WXA1_9EURY</name>
<dbReference type="Proteomes" id="UP000198888">
    <property type="component" value="Unassembled WGS sequence"/>
</dbReference>
<keyword evidence="2" id="KW-1185">Reference proteome</keyword>
<proteinExistence type="predicted"/>
<dbReference type="OrthoDB" id="189973at2157"/>
<dbReference type="GeneID" id="35002029"/>
<dbReference type="KEGG" id="hae:halTADL_1213"/>